<sequence>MASWPQGSAIGAHPGDVDLDLAPIPHWDDGATNYLIRFHLPGFKKEEFRVLVDRGGRLTLRGQRSAGVVRVQRTLQLPPTADVDRIAARFDGRVLCLTLPKVSLRTADMARARMDEAKEVAAAWDMEVTRDKERSRSEWDKGQLIAATVAAFVLGVVVTHRFFSARNV</sequence>
<protein>
    <recommendedName>
        <fullName evidence="4">SHSP domain-containing protein</fullName>
    </recommendedName>
</protein>
<evidence type="ECO:0000259" key="4">
    <source>
        <dbReference type="PROSITE" id="PS01031"/>
    </source>
</evidence>
<evidence type="ECO:0000256" key="1">
    <source>
        <dbReference type="PROSITE-ProRule" id="PRU00285"/>
    </source>
</evidence>
<dbReference type="GeneID" id="100844563"/>
<dbReference type="EMBL" id="CM000881">
    <property type="protein sequence ID" value="KQK08479.1"/>
    <property type="molecule type" value="Genomic_DNA"/>
</dbReference>
<dbReference type="OrthoDB" id="1431247at2759"/>
<comment type="similarity">
    <text evidence="1 2">Belongs to the small heat shock protein (HSP20) family.</text>
</comment>
<name>I1HNY6_BRADI</name>
<dbReference type="Gene3D" id="2.60.40.790">
    <property type="match status" value="1"/>
</dbReference>
<dbReference type="GO" id="GO:0034605">
    <property type="term" value="P:cellular response to heat"/>
    <property type="evidence" value="ECO:0000318"/>
    <property type="project" value="GO_Central"/>
</dbReference>
<dbReference type="STRING" id="15368.I1HNY6"/>
<keyword evidence="3" id="KW-0472">Membrane</keyword>
<dbReference type="InterPro" id="IPR002068">
    <property type="entry name" value="A-crystallin/Hsp20_dom"/>
</dbReference>
<reference evidence="5 6" key="1">
    <citation type="journal article" date="2010" name="Nature">
        <title>Genome sequencing and analysis of the model grass Brachypodium distachyon.</title>
        <authorList>
            <consortium name="International Brachypodium Initiative"/>
        </authorList>
    </citation>
    <scope>NUCLEOTIDE SEQUENCE [LARGE SCALE GENOMIC DNA]</scope>
    <source>
        <strain evidence="5">Bd21</strain>
        <strain evidence="6">cv. Bd21</strain>
    </source>
</reference>
<feature type="domain" description="SHSP" evidence="4">
    <location>
        <begin position="15"/>
        <end position="117"/>
    </location>
</feature>
<dbReference type="Pfam" id="PF00011">
    <property type="entry name" value="HSP20"/>
    <property type="match status" value="1"/>
</dbReference>
<gene>
    <name evidence="6" type="primary">LOC100844563</name>
    <name evidence="5" type="ORF">BRADI_2g42120v3</name>
</gene>
<accession>I1HNY6</accession>
<dbReference type="CDD" id="cd00298">
    <property type="entry name" value="ACD_sHsps_p23-like"/>
    <property type="match status" value="1"/>
</dbReference>
<keyword evidence="3" id="KW-0812">Transmembrane</keyword>
<reference evidence="6" key="3">
    <citation type="submission" date="2018-08" db="UniProtKB">
        <authorList>
            <consortium name="EnsemblPlants"/>
        </authorList>
    </citation>
    <scope>IDENTIFICATION</scope>
    <source>
        <strain evidence="6">cv. Bd21</strain>
    </source>
</reference>
<dbReference type="InterPro" id="IPR008978">
    <property type="entry name" value="HSP20-like_chaperone"/>
</dbReference>
<dbReference type="AlphaFoldDB" id="I1HNY6"/>
<keyword evidence="7" id="KW-1185">Reference proteome</keyword>
<evidence type="ECO:0000313" key="6">
    <source>
        <dbReference type="EnsemblPlants" id="KQK08479"/>
    </source>
</evidence>
<evidence type="ECO:0000313" key="7">
    <source>
        <dbReference type="Proteomes" id="UP000008810"/>
    </source>
</evidence>
<dbReference type="Proteomes" id="UP000008810">
    <property type="component" value="Chromosome 2"/>
</dbReference>
<dbReference type="RefSeq" id="XP_003566821.1">
    <property type="nucleotide sequence ID" value="XM_003566773.4"/>
</dbReference>
<evidence type="ECO:0000256" key="3">
    <source>
        <dbReference type="SAM" id="Phobius"/>
    </source>
</evidence>
<dbReference type="SUPFAM" id="SSF49764">
    <property type="entry name" value="HSP20-like chaperones"/>
    <property type="match status" value="1"/>
</dbReference>
<evidence type="ECO:0000313" key="5">
    <source>
        <dbReference type="EMBL" id="KQK08479.1"/>
    </source>
</evidence>
<proteinExistence type="inferred from homology"/>
<dbReference type="EnsemblPlants" id="KQK08479">
    <property type="protein sequence ID" value="KQK08479"/>
    <property type="gene ID" value="BRADI_2g42120v3"/>
</dbReference>
<feature type="transmembrane region" description="Helical" evidence="3">
    <location>
        <begin position="144"/>
        <end position="163"/>
    </location>
</feature>
<keyword evidence="3" id="KW-1133">Transmembrane helix</keyword>
<evidence type="ECO:0000256" key="2">
    <source>
        <dbReference type="RuleBase" id="RU003616"/>
    </source>
</evidence>
<dbReference type="OMA" id="WRSWERA"/>
<dbReference type="eggNOG" id="KOG0710">
    <property type="taxonomic scope" value="Eukaryota"/>
</dbReference>
<organism evidence="5">
    <name type="scientific">Brachypodium distachyon</name>
    <name type="common">Purple false brome</name>
    <name type="synonym">Trachynia distachya</name>
    <dbReference type="NCBI Taxonomy" id="15368"/>
    <lineage>
        <taxon>Eukaryota</taxon>
        <taxon>Viridiplantae</taxon>
        <taxon>Streptophyta</taxon>
        <taxon>Embryophyta</taxon>
        <taxon>Tracheophyta</taxon>
        <taxon>Spermatophyta</taxon>
        <taxon>Magnoliopsida</taxon>
        <taxon>Liliopsida</taxon>
        <taxon>Poales</taxon>
        <taxon>Poaceae</taxon>
        <taxon>BOP clade</taxon>
        <taxon>Pooideae</taxon>
        <taxon>Stipodae</taxon>
        <taxon>Brachypodieae</taxon>
        <taxon>Brachypodium</taxon>
    </lineage>
</organism>
<dbReference type="Gramene" id="KQK08479">
    <property type="protein sequence ID" value="KQK08479"/>
    <property type="gene ID" value="BRADI_2g42120v3"/>
</dbReference>
<reference evidence="5" key="2">
    <citation type="submission" date="2017-06" db="EMBL/GenBank/DDBJ databases">
        <title>WGS assembly of Brachypodium distachyon.</title>
        <authorList>
            <consortium name="The International Brachypodium Initiative"/>
            <person name="Lucas S."/>
            <person name="Harmon-Smith M."/>
            <person name="Lail K."/>
            <person name="Tice H."/>
            <person name="Grimwood J."/>
            <person name="Bruce D."/>
            <person name="Barry K."/>
            <person name="Shu S."/>
            <person name="Lindquist E."/>
            <person name="Wang M."/>
            <person name="Pitluck S."/>
            <person name="Vogel J.P."/>
            <person name="Garvin D.F."/>
            <person name="Mockler T.C."/>
            <person name="Schmutz J."/>
            <person name="Rokhsar D."/>
            <person name="Bevan M.W."/>
        </authorList>
    </citation>
    <scope>NUCLEOTIDE SEQUENCE</scope>
    <source>
        <strain evidence="5">Bd21</strain>
    </source>
</reference>
<dbReference type="PROSITE" id="PS01031">
    <property type="entry name" value="SHSP"/>
    <property type="match status" value="1"/>
</dbReference>
<dbReference type="HOGENOM" id="CLU_1621383_0_0_1"/>
<dbReference type="KEGG" id="bdi:100844563"/>